<keyword evidence="11 13" id="KW-0472">Membrane</keyword>
<keyword evidence="8 13" id="KW-0809">Transit peptide</keyword>
<protein>
    <recommendedName>
        <fullName evidence="4 13">Cytochrome c oxidase subunit 5A, mitochondrial</fullName>
    </recommendedName>
    <alternativeName>
        <fullName evidence="12 13">Cytochrome c oxidase polypeptide Va</fullName>
    </alternativeName>
</protein>
<sequence>MAFIKLIARGFFRNLASNIYGNTRTISHLAYHHESSEDMVQRYECYFQRDDIDGWDVRQAMNDLVAYDSVPDPRIIISALNACRRLNDYALTVRFLESVKDKCGNKVKQIWPYIVQEIYPTIQQLGCDLPEDLGFDKPEMYLPSVYDM</sequence>
<evidence type="ECO:0000256" key="3">
    <source>
        <dbReference type="ARBA" id="ARBA00007972"/>
    </source>
</evidence>
<keyword evidence="9 13" id="KW-0408">Iron</keyword>
<comment type="subcellular location">
    <subcellularLocation>
        <location evidence="1 13">Mitochondrion inner membrane</location>
        <topology evidence="1 13">Peripheral membrane protein</topology>
        <orientation evidence="1 13">Matrix side</orientation>
    </subcellularLocation>
</comment>
<dbReference type="InterPro" id="IPR036545">
    <property type="entry name" value="Cyt_c_oxidase_su5A/6_sf"/>
</dbReference>
<evidence type="ECO:0000256" key="13">
    <source>
        <dbReference type="RuleBase" id="RU368103"/>
    </source>
</evidence>
<dbReference type="GO" id="GO:0005743">
    <property type="term" value="C:mitochondrial inner membrane"/>
    <property type="evidence" value="ECO:0007669"/>
    <property type="project" value="UniProtKB-SubCell"/>
</dbReference>
<keyword evidence="15" id="KW-1185">Reference proteome</keyword>
<organism evidence="14 15">
    <name type="scientific">Brassicogethes aeneus</name>
    <name type="common">Rape pollen beetle</name>
    <name type="synonym">Meligethes aeneus</name>
    <dbReference type="NCBI Taxonomy" id="1431903"/>
    <lineage>
        <taxon>Eukaryota</taxon>
        <taxon>Metazoa</taxon>
        <taxon>Ecdysozoa</taxon>
        <taxon>Arthropoda</taxon>
        <taxon>Hexapoda</taxon>
        <taxon>Insecta</taxon>
        <taxon>Pterygota</taxon>
        <taxon>Neoptera</taxon>
        <taxon>Endopterygota</taxon>
        <taxon>Coleoptera</taxon>
        <taxon>Polyphaga</taxon>
        <taxon>Cucujiformia</taxon>
        <taxon>Nitidulidae</taxon>
        <taxon>Meligethinae</taxon>
        <taxon>Brassicogethes</taxon>
    </lineage>
</organism>
<evidence type="ECO:0000256" key="10">
    <source>
        <dbReference type="ARBA" id="ARBA00023128"/>
    </source>
</evidence>
<dbReference type="SUPFAM" id="SSF48479">
    <property type="entry name" value="Cytochrome c oxidase subunit E"/>
    <property type="match status" value="1"/>
</dbReference>
<dbReference type="GO" id="GO:0046872">
    <property type="term" value="F:metal ion binding"/>
    <property type="evidence" value="ECO:0007669"/>
    <property type="project" value="UniProtKB-UniRule"/>
</dbReference>
<comment type="function">
    <text evidence="13">Component of the cytochrome c oxidase, the last enzyme in the mitochondrial electron transport chain which drives oxidative phosphorylation. The respiratory chain contains 3 multisubunit complexes succinate dehydrogenase (complex II, CII), ubiquinol-cytochrome c oxidoreductase (cytochrome b-c1 complex, complex III, CIII) and cytochrome c oxidase (complex IV, CIV), that cooperate to transfer electrons derived from NADH and succinate to molecular oxygen, creating an electrochemical gradient over the inner membrane that drives transmembrane transport and the ATP synthase. Cytochrome c oxidase is the component of the respiratory chain that catalyzes the reduction of oxygen to water. Electrons originating from reduced cytochrome c in the intermembrane space (IMS) are transferred via the dinuclear copper A center (CU(A)) of subunit 2 and heme A of subunit 1 to the active site in subunit 1, a binuclear center (BNC) formed by heme A3 and copper B (CU(B)). The BNC reduces molecular oxygen to 2 water molecules using 4 electrons from cytochrome c in the IMS and 4 protons from the mitochondrial matrix.</text>
</comment>
<evidence type="ECO:0000256" key="5">
    <source>
        <dbReference type="ARBA" id="ARBA00022617"/>
    </source>
</evidence>
<keyword evidence="7 13" id="KW-0999">Mitochondrion inner membrane</keyword>
<evidence type="ECO:0000256" key="2">
    <source>
        <dbReference type="ARBA" id="ARBA00004673"/>
    </source>
</evidence>
<evidence type="ECO:0000256" key="12">
    <source>
        <dbReference type="ARBA" id="ARBA00031049"/>
    </source>
</evidence>
<evidence type="ECO:0000256" key="1">
    <source>
        <dbReference type="ARBA" id="ARBA00004443"/>
    </source>
</evidence>
<comment type="similarity">
    <text evidence="3 13">Belongs to the cytochrome c oxidase subunit 5A family.</text>
</comment>
<evidence type="ECO:0000256" key="7">
    <source>
        <dbReference type="ARBA" id="ARBA00022792"/>
    </source>
</evidence>
<reference evidence="14" key="1">
    <citation type="submission" date="2021-12" db="EMBL/GenBank/DDBJ databases">
        <authorList>
            <person name="King R."/>
        </authorList>
    </citation>
    <scope>NUCLEOTIDE SEQUENCE</scope>
</reference>
<proteinExistence type="inferred from homology"/>
<evidence type="ECO:0000256" key="8">
    <source>
        <dbReference type="ARBA" id="ARBA00022946"/>
    </source>
</evidence>
<comment type="subunit">
    <text evidence="13">Component of the cytochrome c oxidase (complex IV, CIV), a multisubunit enzyme composed of a catalytic core of 3 subunits and several supernumerary subunits. The complex exists as a monomer or a dimer and forms supercomplexes (SCs) in the inner mitochondrial membrane with ubiquinol-cytochrome c oxidoreductase (cytochrome b-c1 complex, complex III, CIII).</text>
</comment>
<dbReference type="Gene3D" id="1.25.40.40">
    <property type="entry name" value="Cytochrome c oxidase, subunit Va/VI"/>
    <property type="match status" value="1"/>
</dbReference>
<dbReference type="AlphaFoldDB" id="A0A9P0AYU6"/>
<dbReference type="PANTHER" id="PTHR14200:SF11">
    <property type="entry name" value="CYTOCHROME C OXIDASE SUBUNIT 5A, MITOCHONDRIAL"/>
    <property type="match status" value="1"/>
</dbReference>
<dbReference type="GO" id="GO:0006123">
    <property type="term" value="P:mitochondrial electron transport, cytochrome c to oxygen"/>
    <property type="evidence" value="ECO:0007669"/>
    <property type="project" value="UniProtKB-UniRule"/>
</dbReference>
<dbReference type="OrthoDB" id="5778907at2759"/>
<dbReference type="Proteomes" id="UP001154078">
    <property type="component" value="Chromosome 2"/>
</dbReference>
<dbReference type="GO" id="GO:0045277">
    <property type="term" value="C:respiratory chain complex IV"/>
    <property type="evidence" value="ECO:0007669"/>
    <property type="project" value="UniProtKB-UniRule"/>
</dbReference>
<keyword evidence="6 13" id="KW-0479">Metal-binding</keyword>
<evidence type="ECO:0000256" key="4">
    <source>
        <dbReference type="ARBA" id="ARBA00021968"/>
    </source>
</evidence>
<evidence type="ECO:0000313" key="14">
    <source>
        <dbReference type="EMBL" id="CAH0551075.1"/>
    </source>
</evidence>
<dbReference type="PANTHER" id="PTHR14200">
    <property type="entry name" value="CYTOCHROME C OXIDASE POLYPEPTIDE"/>
    <property type="match status" value="1"/>
</dbReference>
<dbReference type="EMBL" id="OV121133">
    <property type="protein sequence ID" value="CAH0551075.1"/>
    <property type="molecule type" value="Genomic_DNA"/>
</dbReference>
<evidence type="ECO:0000256" key="6">
    <source>
        <dbReference type="ARBA" id="ARBA00022723"/>
    </source>
</evidence>
<evidence type="ECO:0000313" key="15">
    <source>
        <dbReference type="Proteomes" id="UP001154078"/>
    </source>
</evidence>
<dbReference type="InterPro" id="IPR003204">
    <property type="entry name" value="Cyt_c_oxidase_su5A/6"/>
</dbReference>
<dbReference type="CDD" id="cd00923">
    <property type="entry name" value="Cyt_c_Oxidase_Va"/>
    <property type="match status" value="1"/>
</dbReference>
<keyword evidence="10 13" id="KW-0496">Mitochondrion</keyword>
<evidence type="ECO:0000256" key="9">
    <source>
        <dbReference type="ARBA" id="ARBA00023004"/>
    </source>
</evidence>
<keyword evidence="5 13" id="KW-0349">Heme</keyword>
<name>A0A9P0AYU6_BRAAE</name>
<accession>A0A9P0AYU6</accession>
<evidence type="ECO:0000256" key="11">
    <source>
        <dbReference type="ARBA" id="ARBA00023136"/>
    </source>
</evidence>
<gene>
    <name evidence="14" type="ORF">MELIAE_LOCUS3757</name>
</gene>
<comment type="pathway">
    <text evidence="2 13">Energy metabolism; oxidative phosphorylation.</text>
</comment>
<dbReference type="Pfam" id="PF02284">
    <property type="entry name" value="COX5A"/>
    <property type="match status" value="1"/>
</dbReference>